<evidence type="ECO:0000256" key="4">
    <source>
        <dbReference type="ARBA" id="ARBA00012438"/>
    </source>
</evidence>
<feature type="transmembrane region" description="Helical" evidence="12">
    <location>
        <begin position="313"/>
        <end position="341"/>
    </location>
</feature>
<dbReference type="Proteomes" id="UP001364472">
    <property type="component" value="Unassembled WGS sequence"/>
</dbReference>
<feature type="transmembrane region" description="Helical" evidence="12">
    <location>
        <begin position="187"/>
        <end position="210"/>
    </location>
</feature>
<dbReference type="Pfam" id="PF02518">
    <property type="entry name" value="HATPase_c"/>
    <property type="match status" value="1"/>
</dbReference>
<gene>
    <name evidence="16" type="ORF">WB794_04240</name>
</gene>
<dbReference type="InterPro" id="IPR003594">
    <property type="entry name" value="HATPase_dom"/>
</dbReference>
<feature type="domain" description="PAS" evidence="15">
    <location>
        <begin position="599"/>
        <end position="639"/>
    </location>
</feature>
<keyword evidence="17" id="KW-1185">Reference proteome</keyword>
<keyword evidence="7 12" id="KW-0812">Transmembrane</keyword>
<dbReference type="InterPro" id="IPR035965">
    <property type="entry name" value="PAS-like_dom_sf"/>
</dbReference>
<dbReference type="InterPro" id="IPR038377">
    <property type="entry name" value="Na/Glc_symporter_sf"/>
</dbReference>
<dbReference type="Pfam" id="PF00072">
    <property type="entry name" value="Response_reg"/>
    <property type="match status" value="1"/>
</dbReference>
<proteinExistence type="inferred from homology"/>
<dbReference type="InterPro" id="IPR000014">
    <property type="entry name" value="PAS"/>
</dbReference>
<dbReference type="Pfam" id="PF00512">
    <property type="entry name" value="HisKA"/>
    <property type="match status" value="1"/>
</dbReference>
<protein>
    <recommendedName>
        <fullName evidence="4">histidine kinase</fullName>
        <ecNumber evidence="4">2.7.13.3</ecNumber>
    </recommendedName>
</protein>
<dbReference type="SMART" id="SM00388">
    <property type="entry name" value="HisKA"/>
    <property type="match status" value="1"/>
</dbReference>
<dbReference type="PROSITE" id="PS50283">
    <property type="entry name" value="NA_SOLUT_SYMP_3"/>
    <property type="match status" value="1"/>
</dbReference>
<dbReference type="AlphaFoldDB" id="A0AAW9R2P0"/>
<feature type="transmembrane region" description="Helical" evidence="12">
    <location>
        <begin position="481"/>
        <end position="499"/>
    </location>
</feature>
<dbReference type="RefSeq" id="WP_337334605.1">
    <property type="nucleotide sequence ID" value="NZ_JBBDHC010000004.1"/>
</dbReference>
<dbReference type="GO" id="GO:0000155">
    <property type="term" value="F:phosphorelay sensor kinase activity"/>
    <property type="evidence" value="ECO:0007669"/>
    <property type="project" value="InterPro"/>
</dbReference>
<evidence type="ECO:0000256" key="12">
    <source>
        <dbReference type="SAM" id="Phobius"/>
    </source>
</evidence>
<comment type="caution">
    <text evidence="16">The sequence shown here is derived from an EMBL/GenBank/DDBJ whole genome shotgun (WGS) entry which is preliminary data.</text>
</comment>
<dbReference type="GO" id="GO:0022857">
    <property type="term" value="F:transmembrane transporter activity"/>
    <property type="evidence" value="ECO:0007669"/>
    <property type="project" value="InterPro"/>
</dbReference>
<feature type="modified residue" description="4-aspartylphosphate" evidence="11">
    <location>
        <position position="1047"/>
    </location>
</feature>
<evidence type="ECO:0000313" key="17">
    <source>
        <dbReference type="Proteomes" id="UP001364472"/>
    </source>
</evidence>
<dbReference type="EC" id="2.7.13.3" evidence="4"/>
<keyword evidence="5 11" id="KW-0597">Phosphoprotein</keyword>
<feature type="transmembrane region" description="Helical" evidence="12">
    <location>
        <begin position="6"/>
        <end position="25"/>
    </location>
</feature>
<keyword evidence="10 12" id="KW-0472">Membrane</keyword>
<evidence type="ECO:0000313" key="16">
    <source>
        <dbReference type="EMBL" id="MEJ1248886.1"/>
    </source>
</evidence>
<dbReference type="SMART" id="SM00448">
    <property type="entry name" value="REC"/>
    <property type="match status" value="1"/>
</dbReference>
<evidence type="ECO:0000256" key="7">
    <source>
        <dbReference type="ARBA" id="ARBA00022692"/>
    </source>
</evidence>
<dbReference type="GO" id="GO:0005886">
    <property type="term" value="C:plasma membrane"/>
    <property type="evidence" value="ECO:0007669"/>
    <property type="project" value="TreeGrafter"/>
</dbReference>
<evidence type="ECO:0000256" key="9">
    <source>
        <dbReference type="ARBA" id="ARBA00022989"/>
    </source>
</evidence>
<evidence type="ECO:0000256" key="6">
    <source>
        <dbReference type="ARBA" id="ARBA00022679"/>
    </source>
</evidence>
<dbReference type="InterPro" id="IPR005467">
    <property type="entry name" value="His_kinase_dom"/>
</dbReference>
<dbReference type="GO" id="GO:0009927">
    <property type="term" value="F:histidine phosphotransfer kinase activity"/>
    <property type="evidence" value="ECO:0007669"/>
    <property type="project" value="TreeGrafter"/>
</dbReference>
<dbReference type="Gene3D" id="1.10.287.130">
    <property type="match status" value="1"/>
</dbReference>
<dbReference type="Gene3D" id="3.40.50.2300">
    <property type="match status" value="1"/>
</dbReference>
<reference evidence="16 17" key="1">
    <citation type="journal article" date="2016" name="Antonie Van Leeuwenhoek">
        <title>Denitratimonas tolerans gen. nov., sp. nov., a denitrifying bacterium isolated from a bioreactor for tannery wastewater treatment.</title>
        <authorList>
            <person name="Han S.I."/>
            <person name="Kim J.O."/>
            <person name="Lee Y.R."/>
            <person name="Ekpeghere K.I."/>
            <person name="Koh S.C."/>
            <person name="Whang K.S."/>
        </authorList>
    </citation>
    <scope>NUCLEOTIDE SEQUENCE [LARGE SCALE GENOMIC DNA]</scope>
    <source>
        <strain evidence="16 17">KACC 17565</strain>
    </source>
</reference>
<feature type="transmembrane region" description="Helical" evidence="12">
    <location>
        <begin position="114"/>
        <end position="138"/>
    </location>
</feature>
<evidence type="ECO:0000256" key="10">
    <source>
        <dbReference type="ARBA" id="ARBA00023136"/>
    </source>
</evidence>
<dbReference type="SUPFAM" id="SSF55874">
    <property type="entry name" value="ATPase domain of HSP90 chaperone/DNA topoisomerase II/histidine kinase"/>
    <property type="match status" value="1"/>
</dbReference>
<evidence type="ECO:0000256" key="1">
    <source>
        <dbReference type="ARBA" id="ARBA00000085"/>
    </source>
</evidence>
<dbReference type="InterPro" id="IPR036097">
    <property type="entry name" value="HisK_dim/P_sf"/>
</dbReference>
<evidence type="ECO:0000256" key="11">
    <source>
        <dbReference type="PROSITE-ProRule" id="PRU00169"/>
    </source>
</evidence>
<dbReference type="PRINTS" id="PR00344">
    <property type="entry name" value="BCTRLSENSOR"/>
</dbReference>
<dbReference type="InterPro" id="IPR011006">
    <property type="entry name" value="CheY-like_superfamily"/>
</dbReference>
<comment type="catalytic activity">
    <reaction evidence="1">
        <text>ATP + protein L-histidine = ADP + protein N-phospho-L-histidine.</text>
        <dbReference type="EC" id="2.7.13.3"/>
    </reaction>
</comment>
<feature type="transmembrane region" description="Helical" evidence="12">
    <location>
        <begin position="394"/>
        <end position="414"/>
    </location>
</feature>
<sequence length="1115" mass="120658">MLTNTVVVLASLLWLGMLFAAAVWGERRGWRLDRHWGTVYALSLAVYCTSWTFYGTVTQAMRSGWPLPPTFVGTILLYVFGIGLLYRVVRLAREHNASSIADLIATRLGRSSSLAAAVTGVALLGLIPYVALQLKAVAMSYGMLTRGSELSVMPWNDSALWVALAMALFAMLFGTRSVAAAEHNRGLVLAVAVESLLKLGVMLALGLFVILGPDWPAPPLVPQPGGADGFPALVILGVLAMFTLPHQFHVGVVECRDESHLRTARWMFPLYMVLIALPLLPLARAGLAQLAPLGVPSDLYVLALPLAQGERGLALLAFLGGLSAATGMVIIATLSLSLMIGNHWLAPLRVRGAWAQPGGPSRRGEVLLQRRLGILGTVLLAWAYSRAIGGNEALADIGAVSFSALATIAPALGFAMWRPRTSPQAVLIGLLLGVMAWAWMLLVPTLWPMLSQDQGWIDSGPFGLAFLSPDGFLGLTGWSRMLRALLGSLVIATLATWLIDLSWRRAPRAGDARPIPVAALRDLGGRFLQPARIEQLFAGSAADAFASASLQQGIERELAAVLGAASARLLMDTARTDLGSELETVATIVGEASQASRFNQQLLEAALENMSQGISVVDREQCLVAWNRRYAEMFGFPAELLQVGQPVEALVRWSLAHGFGGGDAGDAAVLRRLAHMRAGTPHLSQRRFPDGSVVEIRGNPMPGGGFVATFTDVTAFRHAEAELKLANETLELRVDERTRELDTSRRIAERANEAKSRFLAAISHDLLQPLHAAQLFAHALDERVHHEEYRPLVGNLRSALGSTESLLGGILDISRLDAGRQPTEVRDFPLAQLLEPMAAEFRVMAAERGITLTLVSTAAWVRSDPQLLRRILMNFAANAVRYTERGRVLIGVRRVADRLRIEVWDSGPGVAVSDQRAIFDEFRRGEGARGQGLGLGLAIAERTARLLGHGLALRSWPGRGSVFSVTVPQGFARRAESPGPHLFERRTVVEPAAGRGGTALVLDNDASVRAAMRELLEGWGWRVHCAAGIEEAHALLAQHRVDLLLLDYHLDFGTTGLDAWRSFGLDIPAIVITADRDEAIRREVESNGLTLLHKPLRPLALRSLLRRVEAGTSIR</sequence>
<dbReference type="Gene3D" id="1.20.1730.10">
    <property type="entry name" value="Sodium/glucose cotransporter"/>
    <property type="match status" value="1"/>
</dbReference>
<dbReference type="CDD" id="cd00156">
    <property type="entry name" value="REC"/>
    <property type="match status" value="1"/>
</dbReference>
<dbReference type="FunFam" id="3.30.565.10:FF:000049">
    <property type="entry name" value="Two-component sensor histidine kinase"/>
    <property type="match status" value="1"/>
</dbReference>
<evidence type="ECO:0000259" key="14">
    <source>
        <dbReference type="PROSITE" id="PS50110"/>
    </source>
</evidence>
<dbReference type="InterPro" id="IPR036890">
    <property type="entry name" value="HATPase_C_sf"/>
</dbReference>
<dbReference type="PROSITE" id="PS50109">
    <property type="entry name" value="HIS_KIN"/>
    <property type="match status" value="1"/>
</dbReference>
<dbReference type="PROSITE" id="PS50112">
    <property type="entry name" value="PAS"/>
    <property type="match status" value="1"/>
</dbReference>
<keyword evidence="8" id="KW-0418">Kinase</keyword>
<keyword evidence="9 12" id="KW-1133">Transmembrane helix</keyword>
<dbReference type="PANTHER" id="PTHR43047">
    <property type="entry name" value="TWO-COMPONENT HISTIDINE PROTEIN KINASE"/>
    <property type="match status" value="1"/>
</dbReference>
<comment type="subcellular location">
    <subcellularLocation>
        <location evidence="2">Membrane</location>
        <topology evidence="2">Multi-pass membrane protein</topology>
    </subcellularLocation>
</comment>
<dbReference type="SUPFAM" id="SSF52172">
    <property type="entry name" value="CheY-like"/>
    <property type="match status" value="1"/>
</dbReference>
<feature type="transmembrane region" description="Helical" evidence="12">
    <location>
        <begin position="372"/>
        <end position="388"/>
    </location>
</feature>
<dbReference type="Gene3D" id="3.30.450.20">
    <property type="entry name" value="PAS domain"/>
    <property type="match status" value="1"/>
</dbReference>
<feature type="transmembrane region" description="Helical" evidence="12">
    <location>
        <begin position="268"/>
        <end position="293"/>
    </location>
</feature>
<dbReference type="InterPro" id="IPR003661">
    <property type="entry name" value="HisK_dim/P_dom"/>
</dbReference>
<dbReference type="SUPFAM" id="SSF47384">
    <property type="entry name" value="Homodimeric domain of signal transducing histidine kinase"/>
    <property type="match status" value="1"/>
</dbReference>
<dbReference type="Pfam" id="PF12860">
    <property type="entry name" value="PAS_7"/>
    <property type="match status" value="1"/>
</dbReference>
<dbReference type="InterPro" id="IPR001734">
    <property type="entry name" value="Na/solute_symporter"/>
</dbReference>
<dbReference type="CDD" id="cd00082">
    <property type="entry name" value="HisKA"/>
    <property type="match status" value="1"/>
</dbReference>
<feature type="transmembrane region" description="Helical" evidence="12">
    <location>
        <begin position="69"/>
        <end position="89"/>
    </location>
</feature>
<name>A0AAW9R2P0_9GAMM</name>
<evidence type="ECO:0000256" key="3">
    <source>
        <dbReference type="ARBA" id="ARBA00006434"/>
    </source>
</evidence>
<dbReference type="SMART" id="SM00387">
    <property type="entry name" value="HATPase_c"/>
    <property type="match status" value="1"/>
</dbReference>
<comment type="similarity">
    <text evidence="3">Belongs to the sodium:solute symporter (SSF) (TC 2.A.21) family.</text>
</comment>
<feature type="domain" description="Histidine kinase" evidence="13">
    <location>
        <begin position="761"/>
        <end position="971"/>
    </location>
</feature>
<evidence type="ECO:0000256" key="2">
    <source>
        <dbReference type="ARBA" id="ARBA00004141"/>
    </source>
</evidence>
<feature type="transmembrane region" description="Helical" evidence="12">
    <location>
        <begin position="426"/>
        <end position="447"/>
    </location>
</feature>
<dbReference type="SUPFAM" id="SSF55785">
    <property type="entry name" value="PYP-like sensor domain (PAS domain)"/>
    <property type="match status" value="1"/>
</dbReference>
<accession>A0AAW9R2P0</accession>
<evidence type="ECO:0000259" key="15">
    <source>
        <dbReference type="PROSITE" id="PS50112"/>
    </source>
</evidence>
<dbReference type="PANTHER" id="PTHR43047:SF9">
    <property type="entry name" value="HISTIDINE KINASE"/>
    <property type="match status" value="1"/>
</dbReference>
<organism evidence="16 17">
    <name type="scientific">Denitratimonas tolerans</name>
    <dbReference type="NCBI Taxonomy" id="1338420"/>
    <lineage>
        <taxon>Bacteria</taxon>
        <taxon>Pseudomonadati</taxon>
        <taxon>Pseudomonadota</taxon>
        <taxon>Gammaproteobacteria</taxon>
        <taxon>Lysobacterales</taxon>
        <taxon>Lysobacteraceae</taxon>
        <taxon>Denitratimonas</taxon>
    </lineage>
</organism>
<feature type="transmembrane region" description="Helical" evidence="12">
    <location>
        <begin position="230"/>
        <end position="248"/>
    </location>
</feature>
<feature type="domain" description="Response regulatory" evidence="14">
    <location>
        <begin position="998"/>
        <end position="1109"/>
    </location>
</feature>
<evidence type="ECO:0000259" key="13">
    <source>
        <dbReference type="PROSITE" id="PS50109"/>
    </source>
</evidence>
<dbReference type="PROSITE" id="PS50110">
    <property type="entry name" value="RESPONSE_REGULATORY"/>
    <property type="match status" value="1"/>
</dbReference>
<feature type="transmembrane region" description="Helical" evidence="12">
    <location>
        <begin position="37"/>
        <end position="57"/>
    </location>
</feature>
<dbReference type="Gene3D" id="3.30.565.10">
    <property type="entry name" value="Histidine kinase-like ATPase, C-terminal domain"/>
    <property type="match status" value="1"/>
</dbReference>
<evidence type="ECO:0000256" key="5">
    <source>
        <dbReference type="ARBA" id="ARBA00022553"/>
    </source>
</evidence>
<feature type="transmembrane region" description="Helical" evidence="12">
    <location>
        <begin position="158"/>
        <end position="175"/>
    </location>
</feature>
<dbReference type="EMBL" id="JBBDHC010000004">
    <property type="protein sequence ID" value="MEJ1248886.1"/>
    <property type="molecule type" value="Genomic_DNA"/>
</dbReference>
<evidence type="ECO:0000256" key="8">
    <source>
        <dbReference type="ARBA" id="ARBA00022777"/>
    </source>
</evidence>
<dbReference type="InterPro" id="IPR001789">
    <property type="entry name" value="Sig_transdc_resp-reg_receiver"/>
</dbReference>
<dbReference type="InterPro" id="IPR004358">
    <property type="entry name" value="Sig_transdc_His_kin-like_C"/>
</dbReference>
<keyword evidence="6" id="KW-0808">Transferase</keyword>